<evidence type="ECO:0000256" key="4">
    <source>
        <dbReference type="ARBA" id="ARBA00022490"/>
    </source>
</evidence>
<evidence type="ECO:0000256" key="2">
    <source>
        <dbReference type="ARBA" id="ARBA00004496"/>
    </source>
</evidence>
<evidence type="ECO:0000256" key="3">
    <source>
        <dbReference type="ARBA" id="ARBA00006922"/>
    </source>
</evidence>
<accession>A0AAD6ZDI6</accession>
<feature type="compositionally biased region" description="Low complexity" evidence="9">
    <location>
        <begin position="212"/>
        <end position="227"/>
    </location>
</feature>
<protein>
    <submittedName>
        <fullName evidence="10">Uncharacterized protein</fullName>
    </submittedName>
</protein>
<evidence type="ECO:0000256" key="1">
    <source>
        <dbReference type="ARBA" id="ARBA00004123"/>
    </source>
</evidence>
<evidence type="ECO:0000256" key="9">
    <source>
        <dbReference type="SAM" id="MobiDB-lite"/>
    </source>
</evidence>
<evidence type="ECO:0000313" key="10">
    <source>
        <dbReference type="EMBL" id="KAJ7318192.1"/>
    </source>
</evidence>
<feature type="region of interest" description="Disordered" evidence="9">
    <location>
        <begin position="99"/>
        <end position="227"/>
    </location>
</feature>
<feature type="compositionally biased region" description="Polar residues" evidence="9">
    <location>
        <begin position="99"/>
        <end position="112"/>
    </location>
</feature>
<evidence type="ECO:0000256" key="5">
    <source>
        <dbReference type="ARBA" id="ARBA00022491"/>
    </source>
</evidence>
<proteinExistence type="inferred from homology"/>
<keyword evidence="11" id="KW-1185">Reference proteome</keyword>
<name>A0AAD6ZDI6_9AGAR</name>
<dbReference type="InterPro" id="IPR013734">
    <property type="entry name" value="TF_Nrm1/Whi5"/>
</dbReference>
<keyword evidence="6" id="KW-0805">Transcription regulation</keyword>
<keyword evidence="4" id="KW-0963">Cytoplasm</keyword>
<evidence type="ECO:0000256" key="8">
    <source>
        <dbReference type="ARBA" id="ARBA00023242"/>
    </source>
</evidence>
<dbReference type="AlphaFoldDB" id="A0AAD6ZDI6"/>
<keyword evidence="7" id="KW-0804">Transcription</keyword>
<comment type="subcellular location">
    <subcellularLocation>
        <location evidence="2">Cytoplasm</location>
    </subcellularLocation>
    <subcellularLocation>
        <location evidence="1">Nucleus</location>
    </subcellularLocation>
</comment>
<dbReference type="Proteomes" id="UP001218218">
    <property type="component" value="Unassembled WGS sequence"/>
</dbReference>
<evidence type="ECO:0000313" key="11">
    <source>
        <dbReference type="Proteomes" id="UP001218218"/>
    </source>
</evidence>
<evidence type="ECO:0000256" key="7">
    <source>
        <dbReference type="ARBA" id="ARBA00023163"/>
    </source>
</evidence>
<dbReference type="GO" id="GO:0005737">
    <property type="term" value="C:cytoplasm"/>
    <property type="evidence" value="ECO:0007669"/>
    <property type="project" value="UniProtKB-SubCell"/>
</dbReference>
<reference evidence="10" key="1">
    <citation type="submission" date="2023-03" db="EMBL/GenBank/DDBJ databases">
        <title>Massive genome expansion in bonnet fungi (Mycena s.s.) driven by repeated elements and novel gene families across ecological guilds.</title>
        <authorList>
            <consortium name="Lawrence Berkeley National Laboratory"/>
            <person name="Harder C.B."/>
            <person name="Miyauchi S."/>
            <person name="Viragh M."/>
            <person name="Kuo A."/>
            <person name="Thoen E."/>
            <person name="Andreopoulos B."/>
            <person name="Lu D."/>
            <person name="Skrede I."/>
            <person name="Drula E."/>
            <person name="Henrissat B."/>
            <person name="Morin E."/>
            <person name="Kohler A."/>
            <person name="Barry K."/>
            <person name="LaButti K."/>
            <person name="Morin E."/>
            <person name="Salamov A."/>
            <person name="Lipzen A."/>
            <person name="Mereny Z."/>
            <person name="Hegedus B."/>
            <person name="Baldrian P."/>
            <person name="Stursova M."/>
            <person name="Weitz H."/>
            <person name="Taylor A."/>
            <person name="Grigoriev I.V."/>
            <person name="Nagy L.G."/>
            <person name="Martin F."/>
            <person name="Kauserud H."/>
        </authorList>
    </citation>
    <scope>NUCLEOTIDE SEQUENCE</scope>
    <source>
        <strain evidence="10">CBHHK002</strain>
    </source>
</reference>
<feature type="compositionally biased region" description="Polar residues" evidence="9">
    <location>
        <begin position="180"/>
        <end position="208"/>
    </location>
</feature>
<dbReference type="Pfam" id="PF08528">
    <property type="entry name" value="Whi5"/>
    <property type="match status" value="1"/>
</dbReference>
<dbReference type="EMBL" id="JARIHO010000059">
    <property type="protein sequence ID" value="KAJ7318192.1"/>
    <property type="molecule type" value="Genomic_DNA"/>
</dbReference>
<comment type="caution">
    <text evidence="10">The sequence shown here is derived from an EMBL/GenBank/DDBJ whole genome shotgun (WGS) entry which is preliminary data.</text>
</comment>
<keyword evidence="8" id="KW-0539">Nucleus</keyword>
<comment type="similarity">
    <text evidence="3">Belongs to the WHI5/NRM1 family.</text>
</comment>
<feature type="region of interest" description="Disordered" evidence="9">
    <location>
        <begin position="258"/>
        <end position="298"/>
    </location>
</feature>
<gene>
    <name evidence="10" type="ORF">DFH08DRAFT_892930</name>
</gene>
<dbReference type="GO" id="GO:0005634">
    <property type="term" value="C:nucleus"/>
    <property type="evidence" value="ECO:0007669"/>
    <property type="project" value="UniProtKB-SubCell"/>
</dbReference>
<sequence length="298" mass="31947">MDGFLSKEALALTDADLAPNGKLRSIEKAKANHLIKQLQMRLQYARLKVDHGWQKQRLNEVENLYFRQQKQSESPVKSAYPTTALLTAPLDPQILAQSQPEDLASGPNSSLSFRLPADAPTLHEHPNGTGGSQWLNDATMTHVGPSNQTQTPPPPQRQPQADDLSAWVHDAPDPVPTPQDPSSTAPASFTATQSQFQSLPSSRPQHVQQHFAPSAASASASAPVSSSPMTMTYDSFWSSTTTGSSAVPLPYDWQTTGPAPMFTAPRNGNAKGKGRVAGGSGIVKRKTTQSPVRVAQPG</sequence>
<organism evidence="10 11">
    <name type="scientific">Mycena albidolilacea</name>
    <dbReference type="NCBI Taxonomy" id="1033008"/>
    <lineage>
        <taxon>Eukaryota</taxon>
        <taxon>Fungi</taxon>
        <taxon>Dikarya</taxon>
        <taxon>Basidiomycota</taxon>
        <taxon>Agaricomycotina</taxon>
        <taxon>Agaricomycetes</taxon>
        <taxon>Agaricomycetidae</taxon>
        <taxon>Agaricales</taxon>
        <taxon>Marasmiineae</taxon>
        <taxon>Mycenaceae</taxon>
        <taxon>Mycena</taxon>
    </lineage>
</organism>
<keyword evidence="5" id="KW-0678">Repressor</keyword>
<feature type="compositionally biased region" description="Polar residues" evidence="9">
    <location>
        <begin position="132"/>
        <end position="147"/>
    </location>
</feature>
<evidence type="ECO:0000256" key="6">
    <source>
        <dbReference type="ARBA" id="ARBA00023015"/>
    </source>
</evidence>